<dbReference type="RefSeq" id="XP_018184551.1">
    <property type="nucleotide sequence ID" value="XM_018330085.1"/>
</dbReference>
<evidence type="ECO:0000313" key="6">
    <source>
        <dbReference type="EMBL" id="KZF18996.1"/>
    </source>
</evidence>
<dbReference type="GeneID" id="28895222"/>
<dbReference type="OrthoDB" id="74360at2759"/>
<proteinExistence type="inferred from homology"/>
<dbReference type="Gene3D" id="3.50.50.60">
    <property type="entry name" value="FAD/NAD(P)-binding domain"/>
    <property type="match status" value="2"/>
</dbReference>
<dbReference type="Proteomes" id="UP000076632">
    <property type="component" value="Unassembled WGS sequence"/>
</dbReference>
<dbReference type="InterPro" id="IPR051209">
    <property type="entry name" value="FAD-bind_Monooxygenase_sf"/>
</dbReference>
<gene>
    <name evidence="6" type="ORF">L228DRAFT_215514</name>
</gene>
<feature type="region of interest" description="Disordered" evidence="5">
    <location>
        <begin position="1"/>
        <end position="40"/>
    </location>
</feature>
<dbReference type="Pfam" id="PF00743">
    <property type="entry name" value="FMO-like"/>
    <property type="match status" value="1"/>
</dbReference>
<feature type="compositionally biased region" description="Polar residues" evidence="5">
    <location>
        <begin position="21"/>
        <end position="30"/>
    </location>
</feature>
<evidence type="ECO:0000256" key="5">
    <source>
        <dbReference type="SAM" id="MobiDB-lite"/>
    </source>
</evidence>
<protein>
    <submittedName>
        <fullName evidence="6">FAD/NAD(P)-binding domain-containing protein</fullName>
    </submittedName>
</protein>
<keyword evidence="4" id="KW-0560">Oxidoreductase</keyword>
<name>A0A164ZEF6_XYLHT</name>
<accession>A0A164ZEF6</accession>
<dbReference type="PANTHER" id="PTHR42877:SF6">
    <property type="entry name" value="MONOOXYGENASE, PUTATIVE (AFU_ORTHOLOGUE AFUA_3G15050)-RELATED"/>
    <property type="match status" value="1"/>
</dbReference>
<evidence type="ECO:0000256" key="3">
    <source>
        <dbReference type="ARBA" id="ARBA00022827"/>
    </source>
</evidence>
<evidence type="ECO:0000313" key="7">
    <source>
        <dbReference type="Proteomes" id="UP000076632"/>
    </source>
</evidence>
<keyword evidence="2" id="KW-0285">Flavoprotein</keyword>
<evidence type="ECO:0000256" key="2">
    <source>
        <dbReference type="ARBA" id="ARBA00022630"/>
    </source>
</evidence>
<dbReference type="GO" id="GO:0050660">
    <property type="term" value="F:flavin adenine dinucleotide binding"/>
    <property type="evidence" value="ECO:0007669"/>
    <property type="project" value="InterPro"/>
</dbReference>
<evidence type="ECO:0000256" key="1">
    <source>
        <dbReference type="ARBA" id="ARBA00010139"/>
    </source>
</evidence>
<dbReference type="PANTHER" id="PTHR42877">
    <property type="entry name" value="L-ORNITHINE N(5)-MONOOXYGENASE-RELATED"/>
    <property type="match status" value="1"/>
</dbReference>
<keyword evidence="3" id="KW-0274">FAD</keyword>
<dbReference type="EMBL" id="KV407468">
    <property type="protein sequence ID" value="KZF18996.1"/>
    <property type="molecule type" value="Genomic_DNA"/>
</dbReference>
<sequence>MVIQHDSRASGTGTAGSATSHQPSLASVLSGQDPIQLPQGENQTGFQLEEHPIDEFPSIKVAVIGAGITGITCGVFLPVKVPGIDLTIFEKNSDVGGTWFENIYPGVRCDVPANVYQSTFEPRTQWTEEFAQGREIRDYWQSVAKKYDVYKYLSLNTEVKQAQWDETSAKWVVNSTNLSTGETRTEQYDIVITAIGRFNAWKLPNIPGISDYKGHLRHSSNWDPSFDPTGKRVAVIGNGASGIQVVPELQRVVSRLDHYARSKTWISGTVGAAGERTLAPKYFPKEKLESFEDPNTYYDFRKQLENKFFARFGGFFKGADKTEKSRAEFTRIMADRLQKKPHLLEHILPDFSPSCRRLTPGPGYLEAIAEDNVDFIRTPIERFTATGIRTVDGTERDVDAIICSTGANVDLAPPFSIIAGDTDLKTAWKPDGKLGFPYTYLGVAAPSFPNLFFLHGPNSSGPSGTFPSTAEAQITYLAKVLRKVQRQGIRTIVPQQKAVDDFVELIDAFFPRTVMSENCSSWANGGRPGARIHGYWPGSALHTKYAKQDPRWEDFEYTYRSPSGNRFAYFGNGWTKKELIEGADLTPYLRKPEDIDLRSYHELWHDV</sequence>
<dbReference type="OMA" id="HGFPYTY"/>
<dbReference type="InParanoid" id="A0A164ZEF6"/>
<keyword evidence="7" id="KW-1185">Reference proteome</keyword>
<dbReference type="AlphaFoldDB" id="A0A164ZEF6"/>
<evidence type="ECO:0000256" key="4">
    <source>
        <dbReference type="ARBA" id="ARBA00023002"/>
    </source>
</evidence>
<dbReference type="InterPro" id="IPR036188">
    <property type="entry name" value="FAD/NAD-bd_sf"/>
</dbReference>
<dbReference type="SUPFAM" id="SSF51905">
    <property type="entry name" value="FAD/NAD(P)-binding domain"/>
    <property type="match status" value="3"/>
</dbReference>
<dbReference type="InterPro" id="IPR020946">
    <property type="entry name" value="Flavin_mOase-like"/>
</dbReference>
<dbReference type="STRING" id="1328760.A0A164ZEF6"/>
<feature type="compositionally biased region" description="Low complexity" evidence="5">
    <location>
        <begin position="9"/>
        <end position="20"/>
    </location>
</feature>
<organism evidence="6 7">
    <name type="scientific">Xylona heveae (strain CBS 132557 / TC161)</name>
    <dbReference type="NCBI Taxonomy" id="1328760"/>
    <lineage>
        <taxon>Eukaryota</taxon>
        <taxon>Fungi</taxon>
        <taxon>Dikarya</taxon>
        <taxon>Ascomycota</taxon>
        <taxon>Pezizomycotina</taxon>
        <taxon>Xylonomycetes</taxon>
        <taxon>Xylonales</taxon>
        <taxon>Xylonaceae</taxon>
        <taxon>Xylona</taxon>
    </lineage>
</organism>
<comment type="similarity">
    <text evidence="1">Belongs to the FAD-binding monooxygenase family.</text>
</comment>
<dbReference type="GO" id="GO:0004499">
    <property type="term" value="F:N,N-dimethylaniline monooxygenase activity"/>
    <property type="evidence" value="ECO:0007669"/>
    <property type="project" value="InterPro"/>
</dbReference>
<dbReference type="GO" id="GO:0050661">
    <property type="term" value="F:NADP binding"/>
    <property type="evidence" value="ECO:0007669"/>
    <property type="project" value="InterPro"/>
</dbReference>
<reference evidence="6 7" key="1">
    <citation type="journal article" date="2016" name="Fungal Biol.">
        <title>The genome of Xylona heveae provides a window into fungal endophytism.</title>
        <authorList>
            <person name="Gazis R."/>
            <person name="Kuo A."/>
            <person name="Riley R."/>
            <person name="LaButti K."/>
            <person name="Lipzen A."/>
            <person name="Lin J."/>
            <person name="Amirebrahimi M."/>
            <person name="Hesse C.N."/>
            <person name="Spatafora J.W."/>
            <person name="Henrissat B."/>
            <person name="Hainaut M."/>
            <person name="Grigoriev I.V."/>
            <person name="Hibbett D.S."/>
        </authorList>
    </citation>
    <scope>NUCLEOTIDE SEQUENCE [LARGE SCALE GENOMIC DNA]</scope>
    <source>
        <strain evidence="6 7">TC161</strain>
    </source>
</reference>